<dbReference type="OrthoDB" id="7607518at2759"/>
<dbReference type="EMBL" id="BGPR01000027">
    <property type="protein sequence ID" value="GBL81928.1"/>
    <property type="molecule type" value="Genomic_DNA"/>
</dbReference>
<evidence type="ECO:0000313" key="1">
    <source>
        <dbReference type="EMBL" id="GBL81928.1"/>
    </source>
</evidence>
<gene>
    <name evidence="1" type="ORF">AVEN_50517_1</name>
</gene>
<dbReference type="Proteomes" id="UP000499080">
    <property type="component" value="Unassembled WGS sequence"/>
</dbReference>
<evidence type="ECO:0000313" key="2">
    <source>
        <dbReference type="Proteomes" id="UP000499080"/>
    </source>
</evidence>
<sequence length="103" mass="11992">MGLEMDKNDIDELVEEHNQELTTEDLKEFHCVSEQEAGEERSVTENQQSSSSIRKFLQAWKTVASYIEKHHPNKAMAMCAIHLFNDNAMGHQQSVCRWRCLRL</sequence>
<organism evidence="1 2">
    <name type="scientific">Araneus ventricosus</name>
    <name type="common">Orbweaver spider</name>
    <name type="synonym">Epeira ventricosa</name>
    <dbReference type="NCBI Taxonomy" id="182803"/>
    <lineage>
        <taxon>Eukaryota</taxon>
        <taxon>Metazoa</taxon>
        <taxon>Ecdysozoa</taxon>
        <taxon>Arthropoda</taxon>
        <taxon>Chelicerata</taxon>
        <taxon>Arachnida</taxon>
        <taxon>Araneae</taxon>
        <taxon>Araneomorphae</taxon>
        <taxon>Entelegynae</taxon>
        <taxon>Araneoidea</taxon>
        <taxon>Araneidae</taxon>
        <taxon>Araneus</taxon>
    </lineage>
</organism>
<comment type="caution">
    <text evidence="1">The sequence shown here is derived from an EMBL/GenBank/DDBJ whole genome shotgun (WGS) entry which is preliminary data.</text>
</comment>
<proteinExistence type="predicted"/>
<keyword evidence="2" id="KW-1185">Reference proteome</keyword>
<reference evidence="1 2" key="1">
    <citation type="journal article" date="2019" name="Sci. Rep.">
        <title>Orb-weaving spider Araneus ventricosus genome elucidates the spidroin gene catalogue.</title>
        <authorList>
            <person name="Kono N."/>
            <person name="Nakamura H."/>
            <person name="Ohtoshi R."/>
            <person name="Moran D.A.P."/>
            <person name="Shinohara A."/>
            <person name="Yoshida Y."/>
            <person name="Fujiwara M."/>
            <person name="Mori M."/>
            <person name="Tomita M."/>
            <person name="Arakawa K."/>
        </authorList>
    </citation>
    <scope>NUCLEOTIDE SEQUENCE [LARGE SCALE GENOMIC DNA]</scope>
</reference>
<name>A0A4Y2AQ98_ARAVE</name>
<accession>A0A4Y2AQ98</accession>
<dbReference type="AlphaFoldDB" id="A0A4Y2AQ98"/>
<protein>
    <submittedName>
        <fullName evidence="1">Uncharacterized protein</fullName>
    </submittedName>
</protein>